<dbReference type="Gene3D" id="3.40.50.1000">
    <property type="entry name" value="HAD superfamily/HAD-like"/>
    <property type="match status" value="1"/>
</dbReference>
<proteinExistence type="predicted"/>
<dbReference type="Pfam" id="PF12710">
    <property type="entry name" value="HAD"/>
    <property type="match status" value="1"/>
</dbReference>
<dbReference type="InterPro" id="IPR023214">
    <property type="entry name" value="HAD_sf"/>
</dbReference>
<evidence type="ECO:0000313" key="1">
    <source>
        <dbReference type="EMBL" id="MDO1445424.1"/>
    </source>
</evidence>
<dbReference type="EMBL" id="JAUKPO010000001">
    <property type="protein sequence ID" value="MDO1445424.1"/>
    <property type="molecule type" value="Genomic_DNA"/>
</dbReference>
<dbReference type="Proteomes" id="UP001168528">
    <property type="component" value="Unassembled WGS sequence"/>
</dbReference>
<name>A0ABT8R008_9BACT</name>
<evidence type="ECO:0000313" key="2">
    <source>
        <dbReference type="Proteomes" id="UP001168528"/>
    </source>
</evidence>
<sequence>MPDKEIPMALFDLNGTLYNKKSKDEFFKFICSKKLSKIGYIFQMAYYQVRMKLHTINQTEFKENFFNYLDNIPPNQVEAYAREYWQKEYPAEFNKEIMQRLDNLRKKGVHIYCATGGLEIYVKPLFDLYKVEGMVGTLVEYVDNTYKVKGEACKEEEKIKRLEKCLQGKPYKIVEAYSDSKEYILDVAEKAFLVEEGKILPYNKQKK</sequence>
<comment type="caution">
    <text evidence="1">The sequence shown here is derived from an EMBL/GenBank/DDBJ whole genome shotgun (WGS) entry which is preliminary data.</text>
</comment>
<reference evidence="1" key="1">
    <citation type="submission" date="2023-07" db="EMBL/GenBank/DDBJ databases">
        <title>The genome sequence of Rhodocytophaga aerolata KACC 12507.</title>
        <authorList>
            <person name="Zhang X."/>
        </authorList>
    </citation>
    <scope>NUCLEOTIDE SEQUENCE</scope>
    <source>
        <strain evidence="1">KACC 12507</strain>
    </source>
</reference>
<gene>
    <name evidence="1" type="ORF">Q0590_04135</name>
</gene>
<keyword evidence="2" id="KW-1185">Reference proteome</keyword>
<dbReference type="SUPFAM" id="SSF56784">
    <property type="entry name" value="HAD-like"/>
    <property type="match status" value="1"/>
</dbReference>
<accession>A0ABT8R008</accession>
<protein>
    <submittedName>
        <fullName evidence="1">Haloacid dehalogenase-like hydrolase</fullName>
    </submittedName>
</protein>
<dbReference type="RefSeq" id="WP_302036213.1">
    <property type="nucleotide sequence ID" value="NZ_JAUKPO010000001.1"/>
</dbReference>
<organism evidence="1 2">
    <name type="scientific">Rhodocytophaga aerolata</name>
    <dbReference type="NCBI Taxonomy" id="455078"/>
    <lineage>
        <taxon>Bacteria</taxon>
        <taxon>Pseudomonadati</taxon>
        <taxon>Bacteroidota</taxon>
        <taxon>Cytophagia</taxon>
        <taxon>Cytophagales</taxon>
        <taxon>Rhodocytophagaceae</taxon>
        <taxon>Rhodocytophaga</taxon>
    </lineage>
</organism>
<dbReference type="Gene3D" id="1.20.1440.100">
    <property type="entry name" value="SG protein - dephosphorylation function"/>
    <property type="match status" value="1"/>
</dbReference>
<dbReference type="InterPro" id="IPR036412">
    <property type="entry name" value="HAD-like_sf"/>
</dbReference>